<sequence>MMIEFSYTLTDPAVLPGWEQHHEVAGAPGSDLLWSGFPGDVGITTSEAEIRTRFDWVPLLHIAGELIAIVDRLTDPGAVATYSFTESADELRFERSRELVRISATFTDSVLTTTMPELSDAVRRFVPAVLDDLTARYPGLAQNPLTTELRDAVARRSQSPS</sequence>
<evidence type="ECO:0000313" key="2">
    <source>
        <dbReference type="Proteomes" id="UP000292695"/>
    </source>
</evidence>
<dbReference type="AlphaFoldDB" id="A0A4R0I549"/>
<comment type="caution">
    <text evidence="1">The sequence shown here is derived from an EMBL/GenBank/DDBJ whole genome shotgun (WGS) entry which is preliminary data.</text>
</comment>
<reference evidence="1 2" key="1">
    <citation type="submission" date="2019-02" db="EMBL/GenBank/DDBJ databases">
        <title>Kribbella capetownensis sp. nov. and Kribbella speibonae sp. nov., isolated from soil.</title>
        <authorList>
            <person name="Curtis S.M."/>
            <person name="Norton I."/>
            <person name="Everest G.J."/>
            <person name="Meyers P.R."/>
        </authorList>
    </citation>
    <scope>NUCLEOTIDE SEQUENCE [LARGE SCALE GENOMIC DNA]</scope>
    <source>
        <strain evidence="1 2">DSM 27082</strain>
    </source>
</reference>
<name>A0A4R0I549_9ACTN</name>
<keyword evidence="2" id="KW-1185">Reference proteome</keyword>
<organism evidence="1 2">
    <name type="scientific">Kribbella sindirgiensis</name>
    <dbReference type="NCBI Taxonomy" id="1124744"/>
    <lineage>
        <taxon>Bacteria</taxon>
        <taxon>Bacillati</taxon>
        <taxon>Actinomycetota</taxon>
        <taxon>Actinomycetes</taxon>
        <taxon>Propionibacteriales</taxon>
        <taxon>Kribbellaceae</taxon>
        <taxon>Kribbella</taxon>
    </lineage>
</organism>
<evidence type="ECO:0000313" key="1">
    <source>
        <dbReference type="EMBL" id="TCC22328.1"/>
    </source>
</evidence>
<dbReference type="RefSeq" id="WP_131295239.1">
    <property type="nucleotide sequence ID" value="NZ_SJKA01000018.1"/>
</dbReference>
<accession>A0A4R0I549</accession>
<gene>
    <name evidence="1" type="ORF">E0H50_34690</name>
</gene>
<dbReference type="EMBL" id="SJKA01000018">
    <property type="protein sequence ID" value="TCC22328.1"/>
    <property type="molecule type" value="Genomic_DNA"/>
</dbReference>
<proteinExistence type="predicted"/>
<protein>
    <submittedName>
        <fullName evidence="1">Uncharacterized protein</fullName>
    </submittedName>
</protein>
<dbReference type="OrthoDB" id="3828374at2"/>
<dbReference type="Proteomes" id="UP000292695">
    <property type="component" value="Unassembled WGS sequence"/>
</dbReference>